<feature type="domain" description="BTB" evidence="1">
    <location>
        <begin position="10"/>
        <end position="83"/>
    </location>
</feature>
<dbReference type="Proteomes" id="UP000092993">
    <property type="component" value="Unassembled WGS sequence"/>
</dbReference>
<protein>
    <recommendedName>
        <fullName evidence="1">BTB domain-containing protein</fullName>
    </recommendedName>
</protein>
<dbReference type="PROSITE" id="PS50097">
    <property type="entry name" value="BTB"/>
    <property type="match status" value="1"/>
</dbReference>
<dbReference type="InterPro" id="IPR000210">
    <property type="entry name" value="BTB/POZ_dom"/>
</dbReference>
<evidence type="ECO:0000259" key="1">
    <source>
        <dbReference type="PROSITE" id="PS50097"/>
    </source>
</evidence>
<dbReference type="STRING" id="5627.A0A1C7M1Q6"/>
<dbReference type="SMART" id="SM00225">
    <property type="entry name" value="BTB"/>
    <property type="match status" value="1"/>
</dbReference>
<organism evidence="2 3">
    <name type="scientific">Grifola frondosa</name>
    <name type="common">Maitake</name>
    <name type="synonym">Polyporus frondosus</name>
    <dbReference type="NCBI Taxonomy" id="5627"/>
    <lineage>
        <taxon>Eukaryota</taxon>
        <taxon>Fungi</taxon>
        <taxon>Dikarya</taxon>
        <taxon>Basidiomycota</taxon>
        <taxon>Agaricomycotina</taxon>
        <taxon>Agaricomycetes</taxon>
        <taxon>Polyporales</taxon>
        <taxon>Grifolaceae</taxon>
        <taxon>Grifola</taxon>
    </lineage>
</organism>
<dbReference type="Gene3D" id="3.30.710.10">
    <property type="entry name" value="Potassium Channel Kv1.1, Chain A"/>
    <property type="match status" value="1"/>
</dbReference>
<gene>
    <name evidence="2" type="ORF">A0H81_09769</name>
</gene>
<keyword evidence="3" id="KW-1185">Reference proteome</keyword>
<dbReference type="AlphaFoldDB" id="A0A1C7M1Q6"/>
<sequence>MTSPFDFDDADVLLRADSPHADLSQNAPDADIFRVHRCILSTASPFFRTMFSLPQPVASCPDIPVIAVTESGATLEALLRFIYPVADPPIETLDQLSLVLNAARKYELDFVVEALRKLLVSPRYLRAWPLRVYAIATRHDLEEEARIASTATLAINILDCPLHEDLKSISAYSYHRLLQLHKQRAEAATKLLEIHDDVKCMLCNGTRYGTFTPPRWWPDFQQRARAELRLRPTTDVVFSMQFLAQSAVQAGCERCAGSILAAHWFFAQLKDQIDSLPATI</sequence>
<dbReference type="OMA" id="DVKCMQC"/>
<dbReference type="Pfam" id="PF00651">
    <property type="entry name" value="BTB"/>
    <property type="match status" value="1"/>
</dbReference>
<name>A0A1C7M1Q6_GRIFR</name>
<evidence type="ECO:0000313" key="3">
    <source>
        <dbReference type="Proteomes" id="UP000092993"/>
    </source>
</evidence>
<dbReference type="EMBL" id="LUGG01000014">
    <property type="protein sequence ID" value="OBZ70346.1"/>
    <property type="molecule type" value="Genomic_DNA"/>
</dbReference>
<dbReference type="SUPFAM" id="SSF54695">
    <property type="entry name" value="POZ domain"/>
    <property type="match status" value="1"/>
</dbReference>
<reference evidence="2 3" key="1">
    <citation type="submission" date="2016-03" db="EMBL/GenBank/DDBJ databases">
        <title>Whole genome sequencing of Grifola frondosa 9006-11.</title>
        <authorList>
            <person name="Min B."/>
            <person name="Park H."/>
            <person name="Kim J.-G."/>
            <person name="Cho H."/>
            <person name="Oh Y.-L."/>
            <person name="Kong W.-S."/>
            <person name="Choi I.-G."/>
        </authorList>
    </citation>
    <scope>NUCLEOTIDE SEQUENCE [LARGE SCALE GENOMIC DNA]</scope>
    <source>
        <strain evidence="2 3">9006-11</strain>
    </source>
</reference>
<accession>A0A1C7M1Q6</accession>
<proteinExistence type="predicted"/>
<dbReference type="CDD" id="cd18186">
    <property type="entry name" value="BTB_POZ_ZBTB_KLHL-like"/>
    <property type="match status" value="1"/>
</dbReference>
<comment type="caution">
    <text evidence="2">The sequence shown here is derived from an EMBL/GenBank/DDBJ whole genome shotgun (WGS) entry which is preliminary data.</text>
</comment>
<dbReference type="OrthoDB" id="71307at2759"/>
<evidence type="ECO:0000313" key="2">
    <source>
        <dbReference type="EMBL" id="OBZ70346.1"/>
    </source>
</evidence>
<dbReference type="InterPro" id="IPR011333">
    <property type="entry name" value="SKP1/BTB/POZ_sf"/>
</dbReference>